<dbReference type="AlphaFoldDB" id="A0A7J7G9U4"/>
<dbReference type="Pfam" id="PF00190">
    <property type="entry name" value="Cupin_1"/>
    <property type="match status" value="2"/>
</dbReference>
<feature type="domain" description="Cupin type-1" evidence="7">
    <location>
        <begin position="28"/>
        <end position="218"/>
    </location>
</feature>
<dbReference type="SMART" id="SM00835">
    <property type="entry name" value="Cupin_1"/>
    <property type="match status" value="2"/>
</dbReference>
<evidence type="ECO:0000256" key="3">
    <source>
        <dbReference type="ARBA" id="ARBA00023129"/>
    </source>
</evidence>
<evidence type="ECO:0000259" key="7">
    <source>
        <dbReference type="SMART" id="SM00835"/>
    </source>
</evidence>
<dbReference type="CDD" id="cd02242">
    <property type="entry name" value="cupin_11S_legumin_N"/>
    <property type="match status" value="1"/>
</dbReference>
<dbReference type="FunFam" id="2.60.120.10:FF:000073">
    <property type="entry name" value="Glycinin G1"/>
    <property type="match status" value="1"/>
</dbReference>
<dbReference type="InterPro" id="IPR022379">
    <property type="entry name" value="11S_seedstore_CS"/>
</dbReference>
<evidence type="ECO:0000256" key="5">
    <source>
        <dbReference type="RuleBase" id="RU003681"/>
    </source>
</evidence>
<dbReference type="GO" id="GO:0045735">
    <property type="term" value="F:nutrient reservoir activity"/>
    <property type="evidence" value="ECO:0007669"/>
    <property type="project" value="UniProtKB-KW"/>
</dbReference>
<gene>
    <name evidence="8" type="ORF">HYC85_025015</name>
</gene>
<feature type="compositionally biased region" description="Low complexity" evidence="6">
    <location>
        <begin position="180"/>
        <end position="194"/>
    </location>
</feature>
<evidence type="ECO:0000256" key="1">
    <source>
        <dbReference type="ARBA" id="ARBA00007178"/>
    </source>
</evidence>
<dbReference type="PRINTS" id="PR00439">
    <property type="entry name" value="11SGLOBULIN"/>
</dbReference>
<organism evidence="8 9">
    <name type="scientific">Camellia sinensis</name>
    <name type="common">Tea plant</name>
    <name type="synonym">Thea sinensis</name>
    <dbReference type="NCBI Taxonomy" id="4442"/>
    <lineage>
        <taxon>Eukaryota</taxon>
        <taxon>Viridiplantae</taxon>
        <taxon>Streptophyta</taxon>
        <taxon>Embryophyta</taxon>
        <taxon>Tracheophyta</taxon>
        <taxon>Spermatophyta</taxon>
        <taxon>Magnoliopsida</taxon>
        <taxon>eudicotyledons</taxon>
        <taxon>Gunneridae</taxon>
        <taxon>Pentapetalae</taxon>
        <taxon>asterids</taxon>
        <taxon>Ericales</taxon>
        <taxon>Theaceae</taxon>
        <taxon>Camellia</taxon>
    </lineage>
</organism>
<feature type="domain" description="Cupin type-1" evidence="7">
    <location>
        <begin position="274"/>
        <end position="423"/>
    </location>
</feature>
<feature type="region of interest" description="Disordered" evidence="6">
    <location>
        <begin position="164"/>
        <end position="195"/>
    </location>
</feature>
<name>A0A7J7G9U4_CAMSI</name>
<dbReference type="InterPro" id="IPR050253">
    <property type="entry name" value="Seed_Storage-Functional"/>
</dbReference>
<dbReference type="InterPro" id="IPR011051">
    <property type="entry name" value="RmlC_Cupin_sf"/>
</dbReference>
<evidence type="ECO:0000313" key="9">
    <source>
        <dbReference type="Proteomes" id="UP000593564"/>
    </source>
</evidence>
<keyword evidence="2 5" id="KW-0758">Storage protein</keyword>
<dbReference type="CDD" id="cd02243">
    <property type="entry name" value="cupin_11S_legumin_C"/>
    <property type="match status" value="1"/>
</dbReference>
<dbReference type="PANTHER" id="PTHR31189">
    <property type="entry name" value="OS03G0336100 PROTEIN-RELATED"/>
    <property type="match status" value="1"/>
</dbReference>
<evidence type="ECO:0000256" key="2">
    <source>
        <dbReference type="ARBA" id="ARBA00022761"/>
    </source>
</evidence>
<reference evidence="9" key="1">
    <citation type="journal article" date="2020" name="Nat. Commun.">
        <title>Genome assembly of wild tea tree DASZ reveals pedigree and selection history of tea varieties.</title>
        <authorList>
            <person name="Zhang W."/>
            <person name="Zhang Y."/>
            <person name="Qiu H."/>
            <person name="Guo Y."/>
            <person name="Wan H."/>
            <person name="Zhang X."/>
            <person name="Scossa F."/>
            <person name="Alseekh S."/>
            <person name="Zhang Q."/>
            <person name="Wang P."/>
            <person name="Xu L."/>
            <person name="Schmidt M.H."/>
            <person name="Jia X."/>
            <person name="Li D."/>
            <person name="Zhu A."/>
            <person name="Guo F."/>
            <person name="Chen W."/>
            <person name="Ni D."/>
            <person name="Usadel B."/>
            <person name="Fernie A.R."/>
            <person name="Wen W."/>
        </authorList>
    </citation>
    <scope>NUCLEOTIDE SEQUENCE [LARGE SCALE GENOMIC DNA]</scope>
    <source>
        <strain evidence="9">cv. G240</strain>
    </source>
</reference>
<comment type="subunit">
    <text evidence="5">Hexamer; each subunit is composed of an acidic and a basic chain derived from a single precursor and linked by a disulfide bond.</text>
</comment>
<proteinExistence type="inferred from homology"/>
<dbReference type="Proteomes" id="UP000593564">
    <property type="component" value="Unassembled WGS sequence"/>
</dbReference>
<dbReference type="SUPFAM" id="SSF51182">
    <property type="entry name" value="RmlC-like cupins"/>
    <property type="match status" value="1"/>
</dbReference>
<sequence>MRPPAQTKHHRCKKESQQQQGECQIERLNAQEPQRRIEAEAGYTEFWDSDDDQFQCAGVAACRNVINPQGLLLPSYTSAPALLYVLQGKGFQGIMIPGCPETFQSSQQSQEGQSRRFQDQHQKIRNLREGDVIALPAGIAHWCYNNGEQDLVLLIVEDTSNNHNQLDNNPRKFFLAGNPQQSQQQQQQKKQQNQGNVLAGMDVDTLAEVFRVDRETASRLQGQDDRRGHIVRAESDLQVIRPQRTREEQEREERGYEGRDNGLEETICSATLRQNIDDPSRADFFNPRAGRLTILNSLTLPILSFLQLSAERGVLYRDAIMAPQYTLNAHSIIYATRGEAHMQIVDHRGQSVFNERIQEGQMVVVPQNFVVVKQAGSDGFEWVALKTNERAIFSTLAGHTSALRAIPVDVLANAYQISRDEAMKLKRRRDESIMFEASARSRRERRADA</sequence>
<dbReference type="PANTHER" id="PTHR31189:SF48">
    <property type="entry name" value="LEGUMIN B"/>
    <property type="match status" value="1"/>
</dbReference>
<dbReference type="PROSITE" id="PS00305">
    <property type="entry name" value="11S_SEED_STORAGE"/>
    <property type="match status" value="1"/>
</dbReference>
<keyword evidence="4 5" id="KW-1015">Disulfide bond</keyword>
<comment type="caution">
    <text evidence="8">The sequence shown here is derived from an EMBL/GenBank/DDBJ whole genome shotgun (WGS) entry which is preliminary data.</text>
</comment>
<evidence type="ECO:0000313" key="8">
    <source>
        <dbReference type="EMBL" id="KAF5937509.1"/>
    </source>
</evidence>
<keyword evidence="9" id="KW-1185">Reference proteome</keyword>
<dbReference type="EMBL" id="JACBKZ010000012">
    <property type="protein sequence ID" value="KAF5937509.1"/>
    <property type="molecule type" value="Genomic_DNA"/>
</dbReference>
<evidence type="ECO:0000256" key="4">
    <source>
        <dbReference type="ARBA" id="ARBA00023157"/>
    </source>
</evidence>
<dbReference type="InterPro" id="IPR006044">
    <property type="entry name" value="11S_seedstore_pln"/>
</dbReference>
<comment type="similarity">
    <text evidence="1 5">Belongs to the 11S seed storage protein (globulins) family.</text>
</comment>
<feature type="region of interest" description="Disordered" evidence="6">
    <location>
        <begin position="1"/>
        <end position="22"/>
    </location>
</feature>
<keyword evidence="3 5" id="KW-0708">Seed storage protein</keyword>
<dbReference type="InterPro" id="IPR006045">
    <property type="entry name" value="Cupin_1"/>
</dbReference>
<reference evidence="8 9" key="2">
    <citation type="submission" date="2020-07" db="EMBL/GenBank/DDBJ databases">
        <title>Genome assembly of wild tea tree DASZ reveals pedigree and selection history of tea varieties.</title>
        <authorList>
            <person name="Zhang W."/>
        </authorList>
    </citation>
    <scope>NUCLEOTIDE SEQUENCE [LARGE SCALE GENOMIC DNA]</scope>
    <source>
        <strain evidence="9">cv. G240</strain>
        <tissue evidence="8">Leaf</tissue>
    </source>
</reference>
<accession>A0A7J7G9U4</accession>
<protein>
    <recommendedName>
        <fullName evidence="7">Cupin type-1 domain-containing protein</fullName>
    </recommendedName>
</protein>
<evidence type="ECO:0000256" key="6">
    <source>
        <dbReference type="SAM" id="MobiDB-lite"/>
    </source>
</evidence>
<dbReference type="InterPro" id="IPR014710">
    <property type="entry name" value="RmlC-like_jellyroll"/>
</dbReference>
<comment type="function">
    <text evidence="5">Seed storage protein.</text>
</comment>
<dbReference type="Gene3D" id="2.60.120.10">
    <property type="entry name" value="Jelly Rolls"/>
    <property type="match status" value="2"/>
</dbReference>